<comment type="caution">
    <text evidence="2">The sequence shown here is derived from an EMBL/GenBank/DDBJ whole genome shotgun (WGS) entry which is preliminary data.</text>
</comment>
<proteinExistence type="predicted"/>
<dbReference type="GO" id="GO:0016973">
    <property type="term" value="P:poly(A)+ mRNA export from nucleus"/>
    <property type="evidence" value="ECO:0007669"/>
    <property type="project" value="TreeGrafter"/>
</dbReference>
<evidence type="ECO:0000259" key="1">
    <source>
        <dbReference type="PROSITE" id="PS50250"/>
    </source>
</evidence>
<dbReference type="InterPro" id="IPR045114">
    <property type="entry name" value="Csn12-like"/>
</dbReference>
<dbReference type="FunFam" id="1.10.10.10:FF:001238">
    <property type="entry name" value="PCI domain containing protein"/>
    <property type="match status" value="1"/>
</dbReference>
<dbReference type="InterPro" id="IPR036388">
    <property type="entry name" value="WH-like_DNA-bd_sf"/>
</dbReference>
<dbReference type="OrthoDB" id="10252687at2759"/>
<sequence>MRVGGRRLADLLSPASASSRAFAIAHALASAGRGVPEGPLSALPAPWRGMVGSLLNSLVAQHKGERGNACKQYRDGYAAALASLLNEDKGPDTEWLIPPALAAAGALQLLGAAADEEASRSGGAANQLSQCAIKLQDFFRGLATSRSSQAKRDASVAIVCVMMKVYFKLNTINNCKQPLLQLETNKLFDKAKEAHKVTLRYYTGRLAAYDEDFEKADEHLSFAFEHCLSSSRNNERRVLRYLIPVKMLLGVLPSEALLQRYGLTEYEPVRRAVATGDLALLLSTLEANQVRFIQAGTYLLLERLQLLVLRTLFRKCAAVHRELNPAKAHQVPVAALEAALRLQGIEKDPLELQCLLANLIFRKYIKGYLAYKSRVVVLAKADAFPQLSAAQLQDPMATQ</sequence>
<dbReference type="PANTHER" id="PTHR12732:SF0">
    <property type="entry name" value="PCI DOMAIN-CONTAINING PROTEIN 2"/>
    <property type="match status" value="1"/>
</dbReference>
<dbReference type="Proteomes" id="UP000075714">
    <property type="component" value="Unassembled WGS sequence"/>
</dbReference>
<dbReference type="GO" id="GO:0003723">
    <property type="term" value="F:RNA binding"/>
    <property type="evidence" value="ECO:0007669"/>
    <property type="project" value="InterPro"/>
</dbReference>
<dbReference type="GO" id="GO:0070390">
    <property type="term" value="C:transcription export complex 2"/>
    <property type="evidence" value="ECO:0007669"/>
    <property type="project" value="TreeGrafter"/>
</dbReference>
<protein>
    <recommendedName>
        <fullName evidence="1">PCI domain-containing protein</fullName>
    </recommendedName>
</protein>
<dbReference type="AlphaFoldDB" id="A0A150G251"/>
<name>A0A150G251_GONPE</name>
<dbReference type="STRING" id="33097.A0A150G251"/>
<reference evidence="3" key="1">
    <citation type="journal article" date="2016" name="Nat. Commun.">
        <title>The Gonium pectorale genome demonstrates co-option of cell cycle regulation during the evolution of multicellularity.</title>
        <authorList>
            <person name="Hanschen E.R."/>
            <person name="Marriage T.N."/>
            <person name="Ferris P.J."/>
            <person name="Hamaji T."/>
            <person name="Toyoda A."/>
            <person name="Fujiyama A."/>
            <person name="Neme R."/>
            <person name="Noguchi H."/>
            <person name="Minakuchi Y."/>
            <person name="Suzuki M."/>
            <person name="Kawai-Toyooka H."/>
            <person name="Smith D.R."/>
            <person name="Sparks H."/>
            <person name="Anderson J."/>
            <person name="Bakaric R."/>
            <person name="Luria V."/>
            <person name="Karger A."/>
            <person name="Kirschner M.W."/>
            <person name="Durand P.M."/>
            <person name="Michod R.E."/>
            <person name="Nozaki H."/>
            <person name="Olson B.J."/>
        </authorList>
    </citation>
    <scope>NUCLEOTIDE SEQUENCE [LARGE SCALE GENOMIC DNA]</scope>
    <source>
        <strain evidence="3">NIES-2863</strain>
    </source>
</reference>
<dbReference type="EMBL" id="LSYV01000087">
    <property type="protein sequence ID" value="KXZ43575.1"/>
    <property type="molecule type" value="Genomic_DNA"/>
</dbReference>
<dbReference type="PROSITE" id="PS50250">
    <property type="entry name" value="PCI"/>
    <property type="match status" value="1"/>
</dbReference>
<keyword evidence="3" id="KW-1185">Reference proteome</keyword>
<dbReference type="GO" id="GO:0006368">
    <property type="term" value="P:transcription elongation by RNA polymerase II"/>
    <property type="evidence" value="ECO:0007669"/>
    <property type="project" value="TreeGrafter"/>
</dbReference>
<dbReference type="GO" id="GO:0003690">
    <property type="term" value="F:double-stranded DNA binding"/>
    <property type="evidence" value="ECO:0007669"/>
    <property type="project" value="InterPro"/>
</dbReference>
<gene>
    <name evidence="2" type="ORF">GPECTOR_86g368</name>
</gene>
<dbReference type="SMART" id="SM00753">
    <property type="entry name" value="PAM"/>
    <property type="match status" value="1"/>
</dbReference>
<evidence type="ECO:0000313" key="2">
    <source>
        <dbReference type="EMBL" id="KXZ43575.1"/>
    </source>
</evidence>
<accession>A0A150G251</accession>
<dbReference type="GO" id="GO:0000973">
    <property type="term" value="P:post-transcriptional tethering of RNA polymerase II gene DNA at nuclear periphery"/>
    <property type="evidence" value="ECO:0007669"/>
    <property type="project" value="TreeGrafter"/>
</dbReference>
<organism evidence="2 3">
    <name type="scientific">Gonium pectorale</name>
    <name type="common">Green alga</name>
    <dbReference type="NCBI Taxonomy" id="33097"/>
    <lineage>
        <taxon>Eukaryota</taxon>
        <taxon>Viridiplantae</taxon>
        <taxon>Chlorophyta</taxon>
        <taxon>core chlorophytes</taxon>
        <taxon>Chlorophyceae</taxon>
        <taxon>CS clade</taxon>
        <taxon>Chlamydomonadales</taxon>
        <taxon>Volvocaceae</taxon>
        <taxon>Gonium</taxon>
    </lineage>
</organism>
<dbReference type="Gene3D" id="1.10.10.10">
    <property type="entry name" value="Winged helix-like DNA-binding domain superfamily/Winged helix DNA-binding domain"/>
    <property type="match status" value="1"/>
</dbReference>
<feature type="domain" description="PCI" evidence="1">
    <location>
        <begin position="197"/>
        <end position="383"/>
    </location>
</feature>
<dbReference type="PANTHER" id="PTHR12732">
    <property type="entry name" value="UNCHARACTERIZED PROTEASOME COMPONENT REGION PCI-CONTAINING"/>
    <property type="match status" value="1"/>
</dbReference>
<dbReference type="InterPro" id="IPR000717">
    <property type="entry name" value="PCI_dom"/>
</dbReference>
<evidence type="ECO:0000313" key="3">
    <source>
        <dbReference type="Proteomes" id="UP000075714"/>
    </source>
</evidence>